<keyword evidence="3" id="KW-1185">Reference proteome</keyword>
<reference evidence="2 3" key="1">
    <citation type="journal article" date="2019" name="Emerg. Microbes Infect.">
        <title>Comprehensive subspecies identification of 175 nontuberculous mycobacteria species based on 7547 genomic profiles.</title>
        <authorList>
            <person name="Matsumoto Y."/>
            <person name="Kinjo T."/>
            <person name="Motooka D."/>
            <person name="Nabeya D."/>
            <person name="Jung N."/>
            <person name="Uechi K."/>
            <person name="Horii T."/>
            <person name="Iida T."/>
            <person name="Fujita J."/>
            <person name="Nakamura S."/>
        </authorList>
    </citation>
    <scope>NUCLEOTIDE SEQUENCE [LARGE SCALE GENOMIC DNA]</scope>
    <source>
        <strain evidence="2 3">JCM 14742</strain>
    </source>
</reference>
<accession>A0A7I7Z082</accession>
<sequence>MDSEADGHHCTSGLNPWRARCGEIRSAGSEGGPGKRIGRNADTAPRSDPYTYLGCGEGDMFLCAIRDEHSRRALGWAVDDHMRTELVTVAVQRGVFARGGRCAGNAGTTSAPSRCGRVSNRNATTGTPYATKAELIAGVDNWMNFYNNQPRH</sequence>
<name>A0A7I7Z082_9MYCO</name>
<organism evidence="2 3">
    <name type="scientific">Mycobacterium parmense</name>
    <dbReference type="NCBI Taxonomy" id="185642"/>
    <lineage>
        <taxon>Bacteria</taxon>
        <taxon>Bacillati</taxon>
        <taxon>Actinomycetota</taxon>
        <taxon>Actinomycetes</taxon>
        <taxon>Mycobacteriales</taxon>
        <taxon>Mycobacteriaceae</taxon>
        <taxon>Mycobacterium</taxon>
        <taxon>Mycobacterium simiae complex</taxon>
    </lineage>
</organism>
<dbReference type="EMBL" id="AP022614">
    <property type="protein sequence ID" value="BBZ47558.1"/>
    <property type="molecule type" value="Genomic_DNA"/>
</dbReference>
<evidence type="ECO:0000256" key="1">
    <source>
        <dbReference type="SAM" id="MobiDB-lite"/>
    </source>
</evidence>
<feature type="region of interest" description="Disordered" evidence="1">
    <location>
        <begin position="24"/>
        <end position="43"/>
    </location>
</feature>
<dbReference type="InterPro" id="IPR012337">
    <property type="entry name" value="RNaseH-like_sf"/>
</dbReference>
<dbReference type="Proteomes" id="UP000467105">
    <property type="component" value="Chromosome"/>
</dbReference>
<evidence type="ECO:0000313" key="3">
    <source>
        <dbReference type="Proteomes" id="UP000467105"/>
    </source>
</evidence>
<gene>
    <name evidence="2" type="ORF">MPRM_48390</name>
</gene>
<protein>
    <recommendedName>
        <fullName evidence="4">Integrase catalytic domain-containing protein</fullName>
    </recommendedName>
</protein>
<evidence type="ECO:0000313" key="2">
    <source>
        <dbReference type="EMBL" id="BBZ47558.1"/>
    </source>
</evidence>
<evidence type="ECO:0008006" key="4">
    <source>
        <dbReference type="Google" id="ProtNLM"/>
    </source>
</evidence>
<dbReference type="AlphaFoldDB" id="A0A7I7Z082"/>
<proteinExistence type="predicted"/>
<dbReference type="SUPFAM" id="SSF53098">
    <property type="entry name" value="Ribonuclease H-like"/>
    <property type="match status" value="1"/>
</dbReference>